<dbReference type="CDD" id="cd13835">
    <property type="entry name" value="IHF_A"/>
    <property type="match status" value="1"/>
</dbReference>
<dbReference type="GO" id="GO:0003677">
    <property type="term" value="F:DNA binding"/>
    <property type="evidence" value="ECO:0007669"/>
    <property type="project" value="UniProtKB-UniRule"/>
</dbReference>
<dbReference type="GO" id="GO:0009893">
    <property type="term" value="P:positive regulation of metabolic process"/>
    <property type="evidence" value="ECO:0007669"/>
    <property type="project" value="UniProtKB-ARBA"/>
</dbReference>
<dbReference type="InterPro" id="IPR020816">
    <property type="entry name" value="Histone-like_DNA-bd_CS"/>
</dbReference>
<dbReference type="OrthoDB" id="9797747at2"/>
<keyword evidence="6 10" id="KW-0238">DNA-binding</keyword>
<dbReference type="Gene3D" id="4.10.520.10">
    <property type="entry name" value="IHF-like DNA-binding proteins"/>
    <property type="match status" value="1"/>
</dbReference>
<comment type="function">
    <text evidence="9 10 12">This protein is one of the two subunits of integration host factor, a specific DNA-binding protein that functions in genetic recombination as well as in transcriptional and translational control.</text>
</comment>
<dbReference type="SUPFAM" id="SSF47729">
    <property type="entry name" value="IHF-like DNA-binding proteins"/>
    <property type="match status" value="1"/>
</dbReference>
<dbReference type="GO" id="GO:0006310">
    <property type="term" value="P:DNA recombination"/>
    <property type="evidence" value="ECO:0007669"/>
    <property type="project" value="UniProtKB-UniRule"/>
</dbReference>
<evidence type="ECO:0000256" key="13">
    <source>
        <dbReference type="SAM" id="MobiDB-lite"/>
    </source>
</evidence>
<comment type="subunit">
    <text evidence="2 10 12">Heterodimer of an alpha and a beta chain.</text>
</comment>
<dbReference type="FunFam" id="4.10.520.10:FF:000002">
    <property type="entry name" value="Integration host factor subunit alpha"/>
    <property type="match status" value="1"/>
</dbReference>
<dbReference type="NCBIfam" id="NF001401">
    <property type="entry name" value="PRK00285.1"/>
    <property type="match status" value="1"/>
</dbReference>
<dbReference type="PRINTS" id="PR01727">
    <property type="entry name" value="DNABINDINGHU"/>
</dbReference>
<keyword evidence="7 10" id="KW-0804">Transcription</keyword>
<evidence type="ECO:0000256" key="2">
    <source>
        <dbReference type="ARBA" id="ARBA00011870"/>
    </source>
</evidence>
<comment type="caution">
    <text evidence="14">The sequence shown here is derived from an EMBL/GenBank/DDBJ whole genome shotgun (WGS) entry which is preliminary data.</text>
</comment>
<keyword evidence="5 10" id="KW-0805">Transcription regulation</keyword>
<dbReference type="PANTHER" id="PTHR33175">
    <property type="entry name" value="DNA-BINDING PROTEIN HU"/>
    <property type="match status" value="1"/>
</dbReference>
<organism evidence="14 15">
    <name type="scientific">Trinickia dabaoshanensis</name>
    <dbReference type="NCBI Taxonomy" id="564714"/>
    <lineage>
        <taxon>Bacteria</taxon>
        <taxon>Pseudomonadati</taxon>
        <taxon>Pseudomonadota</taxon>
        <taxon>Betaproteobacteria</taxon>
        <taxon>Burkholderiales</taxon>
        <taxon>Burkholderiaceae</taxon>
        <taxon>Trinickia</taxon>
    </lineage>
</organism>
<evidence type="ECO:0000256" key="3">
    <source>
        <dbReference type="ARBA" id="ARBA00018329"/>
    </source>
</evidence>
<comment type="similarity">
    <text evidence="1 10 11">Belongs to the bacterial histone-like protein family.</text>
</comment>
<evidence type="ECO:0000256" key="6">
    <source>
        <dbReference type="ARBA" id="ARBA00023125"/>
    </source>
</evidence>
<dbReference type="AlphaFoldDB" id="A0A2N7VE11"/>
<dbReference type="PROSITE" id="PS00045">
    <property type="entry name" value="HISTONE_LIKE"/>
    <property type="match status" value="1"/>
</dbReference>
<feature type="region of interest" description="Disordered" evidence="13">
    <location>
        <begin position="87"/>
        <end position="106"/>
    </location>
</feature>
<evidence type="ECO:0000256" key="1">
    <source>
        <dbReference type="ARBA" id="ARBA00010529"/>
    </source>
</evidence>
<evidence type="ECO:0000256" key="5">
    <source>
        <dbReference type="ARBA" id="ARBA00023015"/>
    </source>
</evidence>
<evidence type="ECO:0000256" key="7">
    <source>
        <dbReference type="ARBA" id="ARBA00023163"/>
    </source>
</evidence>
<evidence type="ECO:0000256" key="12">
    <source>
        <dbReference type="RuleBase" id="RU004485"/>
    </source>
</evidence>
<dbReference type="GO" id="GO:0030527">
    <property type="term" value="F:structural constituent of chromatin"/>
    <property type="evidence" value="ECO:0007669"/>
    <property type="project" value="InterPro"/>
</dbReference>
<dbReference type="GO" id="GO:0006355">
    <property type="term" value="P:regulation of DNA-templated transcription"/>
    <property type="evidence" value="ECO:0007669"/>
    <property type="project" value="UniProtKB-UniRule"/>
</dbReference>
<dbReference type="EMBL" id="PNYA01000032">
    <property type="protein sequence ID" value="PMS15386.1"/>
    <property type="molecule type" value="Genomic_DNA"/>
</dbReference>
<dbReference type="SMART" id="SM00411">
    <property type="entry name" value="BHL"/>
    <property type="match status" value="1"/>
</dbReference>
<evidence type="ECO:0000313" key="15">
    <source>
        <dbReference type="Proteomes" id="UP000235616"/>
    </source>
</evidence>
<proteinExistence type="inferred from homology"/>
<dbReference type="InterPro" id="IPR005684">
    <property type="entry name" value="IHF_alpha"/>
</dbReference>
<keyword evidence="8 10" id="KW-0233">DNA recombination</keyword>
<evidence type="ECO:0000256" key="4">
    <source>
        <dbReference type="ARBA" id="ARBA00022845"/>
    </source>
</evidence>
<dbReference type="GO" id="GO:0006417">
    <property type="term" value="P:regulation of translation"/>
    <property type="evidence" value="ECO:0007669"/>
    <property type="project" value="UniProtKB-UniRule"/>
</dbReference>
<evidence type="ECO:0000313" key="14">
    <source>
        <dbReference type="EMBL" id="PMS15386.1"/>
    </source>
</evidence>
<dbReference type="GO" id="GO:0005829">
    <property type="term" value="C:cytosol"/>
    <property type="evidence" value="ECO:0007669"/>
    <property type="project" value="TreeGrafter"/>
</dbReference>
<evidence type="ECO:0000256" key="9">
    <source>
        <dbReference type="ARBA" id="ARBA00054972"/>
    </source>
</evidence>
<name>A0A2N7VE11_9BURK</name>
<evidence type="ECO:0000256" key="11">
    <source>
        <dbReference type="RuleBase" id="RU003939"/>
    </source>
</evidence>
<dbReference type="Pfam" id="PF00216">
    <property type="entry name" value="Bac_DNA_binding"/>
    <property type="match status" value="1"/>
</dbReference>
<dbReference type="Proteomes" id="UP000235616">
    <property type="component" value="Unassembled WGS sequence"/>
</dbReference>
<evidence type="ECO:0000256" key="8">
    <source>
        <dbReference type="ARBA" id="ARBA00023172"/>
    </source>
</evidence>
<accession>A0A2N7VE11</accession>
<gene>
    <name evidence="10" type="primary">ihfA</name>
    <name evidence="10" type="synonym">himA</name>
    <name evidence="14" type="ORF">C0Z18_27385</name>
</gene>
<dbReference type="InterPro" id="IPR010992">
    <property type="entry name" value="IHF-like_DNA-bd_dom_sf"/>
</dbReference>
<dbReference type="NCBIfam" id="TIGR00987">
    <property type="entry name" value="himA"/>
    <property type="match status" value="1"/>
</dbReference>
<keyword evidence="15" id="KW-1185">Reference proteome</keyword>
<dbReference type="HAMAP" id="MF_00380">
    <property type="entry name" value="IHF_alpha"/>
    <property type="match status" value="1"/>
</dbReference>
<protein>
    <recommendedName>
        <fullName evidence="3 10">Integration host factor subunit alpha</fullName>
        <shortName evidence="10">IHF-alpha</shortName>
    </recommendedName>
</protein>
<dbReference type="InterPro" id="IPR000119">
    <property type="entry name" value="Hist_DNA-bd"/>
</dbReference>
<reference evidence="14 15" key="1">
    <citation type="submission" date="2018-01" db="EMBL/GenBank/DDBJ databases">
        <title>Whole genome analyses suggest that Burkholderia sensu lato contains two further novel genera in the rhizoxinica-symbiotica group Mycetohabitans gen. nov., and Trinickia gen. nov.: implications for the evolution of diazotrophy and nodulation in the Burkholderiaceae.</title>
        <authorList>
            <person name="Estrada-de los Santos P."/>
            <person name="Palmer M."/>
            <person name="Chavez-Ramirez B."/>
            <person name="Beukes C."/>
            <person name="Steenkamp E.T."/>
            <person name="Hirsch A.M."/>
            <person name="Manyaka P."/>
            <person name="Maluk M."/>
            <person name="Lafos M."/>
            <person name="Crook M."/>
            <person name="Gross E."/>
            <person name="Simon M.F."/>
            <person name="Bueno dos Reis Junior F."/>
            <person name="Poole P.S."/>
            <person name="Venter S.N."/>
            <person name="James E.K."/>
        </authorList>
    </citation>
    <scope>NUCLEOTIDE SEQUENCE [LARGE SCALE GENOMIC DNA]</scope>
    <source>
        <strain evidence="14 15">GIMN1.004</strain>
    </source>
</reference>
<dbReference type="PANTHER" id="PTHR33175:SF2">
    <property type="entry name" value="INTEGRATION HOST FACTOR SUBUNIT ALPHA"/>
    <property type="match status" value="1"/>
</dbReference>
<dbReference type="RefSeq" id="WP_102648579.1">
    <property type="nucleotide sequence ID" value="NZ_PNYA01000032.1"/>
</dbReference>
<evidence type="ECO:0000256" key="10">
    <source>
        <dbReference type="HAMAP-Rule" id="MF_00380"/>
    </source>
</evidence>
<keyword evidence="4 10" id="KW-0810">Translation regulation</keyword>
<sequence length="138" mass="14948">MNEMNSSDFEALLAAQRGAMIREIPTPPIGVSASSETPTLTKAELAELLFDNVGLNKREAKDMVEAFFEVIRDALEGGDSVKLSGFGNFQLRDKPQRPGRNPKTGEAIPIAARRVVTFHASQKLKALVENGAEAALPR</sequence>